<dbReference type="FunFam" id="3.30.70.330:FF:000167">
    <property type="entry name" value="protein boule-like isoform X1"/>
    <property type="match status" value="1"/>
</dbReference>
<feature type="region of interest" description="Disordered" evidence="9">
    <location>
        <begin position="86"/>
        <end position="115"/>
    </location>
</feature>
<dbReference type="STRING" id="32264.T1JXQ5"/>
<gene>
    <name evidence="11" type="primary">107371094</name>
</gene>
<sequence length="407" mass="43122">MIMNYPRGLNVGLQLKGYPGINHIEMSSPMSTAAASCSTTTTSITTSMPSTIVPLMVNHHSNQPSTTLQYPGHHLAGAPLAGITSHHLHHHHHQQQPHHQSHQHQQPQAHHHQQHFGTTIPNRIFVGGLSSDTTEAELQELFSAYGNVTAVKIINDKSGVPKGVYRYGFITFQTEEEARRALKECDNLHLKGKKLNVAIAIKKQQIRLDGLSLVANGPLMYPAVDAFQLAGIPNEGGHPYSLGWEAAAIHGTPSPANSLYNYIYPYTIYSAPSLPFLQHPCSTYPSAGPPHFPPLTTHVGPPPHSVSGPTPVPGHHGSSSAAAAAAAAGLGPPTSYHPSSTTTQYYAAAAAAALAAANNGSLPLLPIASANSVNALGNQLRWVPPHPQALNGVIPLVNDPTLGGLNK</sequence>
<evidence type="ECO:0000256" key="5">
    <source>
        <dbReference type="ARBA" id="ARBA00022845"/>
    </source>
</evidence>
<dbReference type="InterPro" id="IPR035979">
    <property type="entry name" value="RBD_domain_sf"/>
</dbReference>
<dbReference type="HOGENOM" id="CLU_676747_0_0_1"/>
<dbReference type="EnsemblMetazoa" id="tetur02g12860.1">
    <property type="protein sequence ID" value="tetur02g12860.1"/>
    <property type="gene ID" value="tetur02g12860"/>
</dbReference>
<feature type="region of interest" description="Disordered" evidence="9">
    <location>
        <begin position="292"/>
        <end position="324"/>
    </location>
</feature>
<dbReference type="GO" id="GO:0003730">
    <property type="term" value="F:mRNA 3'-UTR binding"/>
    <property type="evidence" value="ECO:0007669"/>
    <property type="project" value="TreeGrafter"/>
</dbReference>
<evidence type="ECO:0000256" key="4">
    <source>
        <dbReference type="ARBA" id="ARBA00022782"/>
    </source>
</evidence>
<keyword evidence="2" id="KW-0217">Developmental protein</keyword>
<dbReference type="eggNOG" id="KOG0118">
    <property type="taxonomic scope" value="Eukaryota"/>
</dbReference>
<dbReference type="GO" id="GO:0070935">
    <property type="term" value="P:3'-UTR-mediated mRNA stabilization"/>
    <property type="evidence" value="ECO:0007669"/>
    <property type="project" value="TreeGrafter"/>
</dbReference>
<dbReference type="InterPro" id="IPR034988">
    <property type="entry name" value="DAZ_BOULE_RRM"/>
</dbReference>
<name>T1JXQ5_TETUR</name>
<feature type="compositionally biased region" description="Basic residues" evidence="9">
    <location>
        <begin position="86"/>
        <end position="102"/>
    </location>
</feature>
<dbReference type="GO" id="GO:0007283">
    <property type="term" value="P:spermatogenesis"/>
    <property type="evidence" value="ECO:0007669"/>
    <property type="project" value="UniProtKB-KW"/>
</dbReference>
<dbReference type="PANTHER" id="PTHR11176:SF57">
    <property type="entry name" value="PROTEIN BOULE"/>
    <property type="match status" value="1"/>
</dbReference>
<evidence type="ECO:0000313" key="12">
    <source>
        <dbReference type="Proteomes" id="UP000015104"/>
    </source>
</evidence>
<dbReference type="GO" id="GO:0051321">
    <property type="term" value="P:meiotic cell cycle"/>
    <property type="evidence" value="ECO:0007669"/>
    <property type="project" value="UniProtKB-ARBA"/>
</dbReference>
<dbReference type="Pfam" id="PF00076">
    <property type="entry name" value="RRM_1"/>
    <property type="match status" value="1"/>
</dbReference>
<evidence type="ECO:0000256" key="8">
    <source>
        <dbReference type="PROSITE-ProRule" id="PRU00176"/>
    </source>
</evidence>
<keyword evidence="7 8" id="KW-0694">RNA-binding</keyword>
<dbReference type="Gene3D" id="3.30.70.330">
    <property type="match status" value="1"/>
</dbReference>
<dbReference type="GO" id="GO:0045948">
    <property type="term" value="P:positive regulation of translational initiation"/>
    <property type="evidence" value="ECO:0007669"/>
    <property type="project" value="TreeGrafter"/>
</dbReference>
<proteinExistence type="predicted"/>
<keyword evidence="5" id="KW-0810">Translation regulation</keyword>
<dbReference type="InterPro" id="IPR012677">
    <property type="entry name" value="Nucleotide-bd_a/b_plait_sf"/>
</dbReference>
<dbReference type="PROSITE" id="PS50102">
    <property type="entry name" value="RRM"/>
    <property type="match status" value="1"/>
</dbReference>
<evidence type="ECO:0000256" key="9">
    <source>
        <dbReference type="SAM" id="MobiDB-lite"/>
    </source>
</evidence>
<organism evidence="11 12">
    <name type="scientific">Tetranychus urticae</name>
    <name type="common">Two-spotted spider mite</name>
    <dbReference type="NCBI Taxonomy" id="32264"/>
    <lineage>
        <taxon>Eukaryota</taxon>
        <taxon>Metazoa</taxon>
        <taxon>Ecdysozoa</taxon>
        <taxon>Arthropoda</taxon>
        <taxon>Chelicerata</taxon>
        <taxon>Arachnida</taxon>
        <taxon>Acari</taxon>
        <taxon>Acariformes</taxon>
        <taxon>Trombidiformes</taxon>
        <taxon>Prostigmata</taxon>
        <taxon>Eleutherengona</taxon>
        <taxon>Raphignathae</taxon>
        <taxon>Tetranychoidea</taxon>
        <taxon>Tetranychidae</taxon>
        <taxon>Tetranychus</taxon>
    </lineage>
</organism>
<dbReference type="AlphaFoldDB" id="T1JXQ5"/>
<dbReference type="GO" id="GO:0030154">
    <property type="term" value="P:cell differentiation"/>
    <property type="evidence" value="ECO:0007669"/>
    <property type="project" value="UniProtKB-KW"/>
</dbReference>
<keyword evidence="6" id="KW-0744">Spermatogenesis</keyword>
<dbReference type="EMBL" id="CAEY01000835">
    <property type="status" value="NOT_ANNOTATED_CDS"/>
    <property type="molecule type" value="Genomic_DNA"/>
</dbReference>
<keyword evidence="4" id="KW-0221">Differentiation</keyword>
<feature type="domain" description="RRM" evidence="10">
    <location>
        <begin position="122"/>
        <end position="202"/>
    </location>
</feature>
<dbReference type="OrthoDB" id="762982at2759"/>
<evidence type="ECO:0000313" key="11">
    <source>
        <dbReference type="EnsemblMetazoa" id="tetur02g12860.1"/>
    </source>
</evidence>
<evidence type="ECO:0000256" key="2">
    <source>
        <dbReference type="ARBA" id="ARBA00022473"/>
    </source>
</evidence>
<dbReference type="GO" id="GO:0008494">
    <property type="term" value="F:translation activator activity"/>
    <property type="evidence" value="ECO:0007669"/>
    <property type="project" value="TreeGrafter"/>
</dbReference>
<comment type="subcellular location">
    <subcellularLocation>
        <location evidence="1">Cytoplasm</location>
    </subcellularLocation>
</comment>
<dbReference type="KEGG" id="tut:107371094"/>
<evidence type="ECO:0000256" key="7">
    <source>
        <dbReference type="ARBA" id="ARBA00022884"/>
    </source>
</evidence>
<evidence type="ECO:0000256" key="3">
    <source>
        <dbReference type="ARBA" id="ARBA00022490"/>
    </source>
</evidence>
<dbReference type="GO" id="GO:0005737">
    <property type="term" value="C:cytoplasm"/>
    <property type="evidence" value="ECO:0007669"/>
    <property type="project" value="UniProtKB-SubCell"/>
</dbReference>
<dbReference type="PANTHER" id="PTHR11176">
    <property type="entry name" value="BOULE-RELATED"/>
    <property type="match status" value="1"/>
</dbReference>
<reference evidence="11" key="2">
    <citation type="submission" date="2015-06" db="UniProtKB">
        <authorList>
            <consortium name="EnsemblMetazoa"/>
        </authorList>
    </citation>
    <scope>IDENTIFICATION</scope>
</reference>
<evidence type="ECO:0000256" key="6">
    <source>
        <dbReference type="ARBA" id="ARBA00022871"/>
    </source>
</evidence>
<keyword evidence="12" id="KW-1185">Reference proteome</keyword>
<evidence type="ECO:0000256" key="1">
    <source>
        <dbReference type="ARBA" id="ARBA00004496"/>
    </source>
</evidence>
<dbReference type="CDD" id="cd12412">
    <property type="entry name" value="RRM_DAZL_BOULE"/>
    <property type="match status" value="1"/>
</dbReference>
<dbReference type="OMA" id="AGITSHH"/>
<dbReference type="SUPFAM" id="SSF54928">
    <property type="entry name" value="RNA-binding domain, RBD"/>
    <property type="match status" value="1"/>
</dbReference>
<reference evidence="12" key="1">
    <citation type="submission" date="2011-08" db="EMBL/GenBank/DDBJ databases">
        <authorList>
            <person name="Rombauts S."/>
        </authorList>
    </citation>
    <scope>NUCLEOTIDE SEQUENCE</scope>
    <source>
        <strain evidence="12">London</strain>
    </source>
</reference>
<evidence type="ECO:0000259" key="10">
    <source>
        <dbReference type="PROSITE" id="PS50102"/>
    </source>
</evidence>
<dbReference type="SMART" id="SM00360">
    <property type="entry name" value="RRM"/>
    <property type="match status" value="1"/>
</dbReference>
<keyword evidence="3" id="KW-0963">Cytoplasm</keyword>
<dbReference type="Proteomes" id="UP000015104">
    <property type="component" value="Unassembled WGS sequence"/>
</dbReference>
<protein>
    <recommendedName>
        <fullName evidence="10">RRM domain-containing protein</fullName>
    </recommendedName>
</protein>
<accession>T1JXQ5</accession>
<dbReference type="InterPro" id="IPR000504">
    <property type="entry name" value="RRM_dom"/>
</dbReference>